<dbReference type="Gene3D" id="3.80.10.10">
    <property type="entry name" value="Ribonuclease Inhibitor"/>
    <property type="match status" value="2"/>
</dbReference>
<dbReference type="InterPro" id="IPR032675">
    <property type="entry name" value="LRR_dom_sf"/>
</dbReference>
<comment type="caution">
    <text evidence="3">The sequence shown here is derived from an EMBL/GenBank/DDBJ whole genome shotgun (WGS) entry which is preliminary data.</text>
</comment>
<dbReference type="Pfam" id="PF23550">
    <property type="entry name" value="zf_Tbcl_Rhp7"/>
    <property type="match status" value="1"/>
</dbReference>
<dbReference type="SMART" id="SM00367">
    <property type="entry name" value="LRR_CC"/>
    <property type="match status" value="4"/>
</dbReference>
<gene>
    <name evidence="3" type="ORF">PVAG01_09923</name>
</gene>
<name>A0ABR4P4J5_9HELO</name>
<dbReference type="Proteomes" id="UP001629113">
    <property type="component" value="Unassembled WGS sequence"/>
</dbReference>
<organism evidence="3 4">
    <name type="scientific">Phlyctema vagabunda</name>
    <dbReference type="NCBI Taxonomy" id="108571"/>
    <lineage>
        <taxon>Eukaryota</taxon>
        <taxon>Fungi</taxon>
        <taxon>Dikarya</taxon>
        <taxon>Ascomycota</taxon>
        <taxon>Pezizomycotina</taxon>
        <taxon>Leotiomycetes</taxon>
        <taxon>Helotiales</taxon>
        <taxon>Dermateaceae</taxon>
        <taxon>Phlyctema</taxon>
    </lineage>
</organism>
<proteinExistence type="predicted"/>
<dbReference type="InterPro" id="IPR056451">
    <property type="entry name" value="Znf_Tbcl_Rhp7"/>
</dbReference>
<feature type="compositionally biased region" description="Low complexity" evidence="1">
    <location>
        <begin position="69"/>
        <end position="86"/>
    </location>
</feature>
<keyword evidence="4" id="KW-1185">Reference proteome</keyword>
<dbReference type="EMBL" id="JBFCZG010000009">
    <property type="protein sequence ID" value="KAL3418208.1"/>
    <property type="molecule type" value="Genomic_DNA"/>
</dbReference>
<feature type="region of interest" description="Disordered" evidence="1">
    <location>
        <begin position="131"/>
        <end position="209"/>
    </location>
</feature>
<feature type="compositionally biased region" description="Basic and acidic residues" evidence="1">
    <location>
        <begin position="165"/>
        <end position="186"/>
    </location>
</feature>
<accession>A0ABR4P4J5</accession>
<dbReference type="InterPro" id="IPR006553">
    <property type="entry name" value="Leu-rich_rpt_Cys-con_subtyp"/>
</dbReference>
<evidence type="ECO:0000259" key="2">
    <source>
        <dbReference type="Pfam" id="PF23550"/>
    </source>
</evidence>
<dbReference type="SUPFAM" id="SSF52047">
    <property type="entry name" value="RNI-like"/>
    <property type="match status" value="1"/>
</dbReference>
<evidence type="ECO:0000256" key="1">
    <source>
        <dbReference type="SAM" id="MobiDB-lite"/>
    </source>
</evidence>
<protein>
    <recommendedName>
        <fullName evidence="2">DNA repair protein rhp7 treble clef domain-containing protein</fullName>
    </recommendedName>
</protein>
<evidence type="ECO:0000313" key="3">
    <source>
        <dbReference type="EMBL" id="KAL3418208.1"/>
    </source>
</evidence>
<feature type="region of interest" description="Disordered" evidence="1">
    <location>
        <begin position="42"/>
        <end position="93"/>
    </location>
</feature>
<dbReference type="PANTHER" id="PTHR13318">
    <property type="entry name" value="PARTNER OF PAIRED, ISOFORM B-RELATED"/>
    <property type="match status" value="1"/>
</dbReference>
<sequence>MGSDWPICDKGYGRDTGIYMDINADIRIRCRCARIPSSNSSIMAPVKRSSRGRASTSNTSIPPPPTPTPTTNAPILPPTAQALPAAQPQPQPAPVIAPPITVVQRVARQIRGPQSALTDFLASHNINANQIRHDANRRRAAALTSEGNDDENSASSLPSDPEPVPTRRKESAAQEKKRKQAAEKSIAKIKASKRFQRQRQAYGSDNEITDEDEAARAIFEQSMAPLPGQMANCEICDKRFTVTGYSRSGPAGGLLCPKCTKELDNEEGAAKKKRKVAHNNKRRQIQSNLLDGIYPGAKDLVTLCVETLAKNVDMAEDFGDLPAPLVDRLAAILAKKRLMSPATLNLFLRPGSDVVTIYDGSKLSSDDYIRIFQIVPTVKSLRVRYCVHFKNKVMDHLLGTTVQLESFSIHGANLIDDERWIRFLKEKGASLKALQVYYTDGHFGDEQIELLPTTCSDLQRLKICHNQKVTDSGLKHIAKLTKLQHLSLEIRNTTSSASYVEILNSIGPGLKTLSLARVNYIDDSVLQAIHDNCQNIMKLRITDNEVLTDAGFASLFTQWLNPPLHFIDFHQCRHRDAAVPRENPDAIGLGSRGFEALMAHSGSTLRYLNVHSCRHIALESFEDVFSADKQYLDLQNIDFSFCEKVDDFVVGSVFRSCPNLKTMKIFGCFGVKDVKVPKGKILIGMPNALGMQIEGGGDEVSAVQ</sequence>
<evidence type="ECO:0000313" key="4">
    <source>
        <dbReference type="Proteomes" id="UP001629113"/>
    </source>
</evidence>
<feature type="domain" description="DNA repair protein rhp7 treble clef" evidence="2">
    <location>
        <begin position="227"/>
        <end position="264"/>
    </location>
</feature>
<reference evidence="3 4" key="1">
    <citation type="submission" date="2024-06" db="EMBL/GenBank/DDBJ databases">
        <title>Complete genome of Phlyctema vagabunda strain 19-DSS-EL-015.</title>
        <authorList>
            <person name="Fiorenzani C."/>
        </authorList>
    </citation>
    <scope>NUCLEOTIDE SEQUENCE [LARGE SCALE GENOMIC DNA]</scope>
    <source>
        <strain evidence="3 4">19-DSS-EL-015</strain>
    </source>
</reference>